<keyword evidence="4" id="KW-1133">Transmembrane helix</keyword>
<dbReference type="InterPro" id="IPR005158">
    <property type="entry name" value="BTAD"/>
</dbReference>
<evidence type="ECO:0000256" key="2">
    <source>
        <dbReference type="ARBA" id="ARBA00023163"/>
    </source>
</evidence>
<feature type="transmembrane region" description="Helical" evidence="4">
    <location>
        <begin position="42"/>
        <end position="62"/>
    </location>
</feature>
<sequence>MNPPATTSAHDEQTPEQELRRGPERFAAPPPPPQRPGALRTVGAGLALLVLVVGVPLGLLALTGPPPVPTSLPDRATLTQPLSTGLVLGVLAVVVWLAWLQFTVCVVVEGVSLLREGGLPRPVPFSGRSQALARALVGTLLVGSTLLGSTGAAQAATAVAPTGPAGPAAVQVVGASSEDRQAMQDRAQDGAQDGSRATDVVEGVTLERDAAPRMQHVPGVPSDMTDVIGKKVVVVAPPDGHYHDNLWDIAERHLGDGRRWKEIFDLNQGRVQPDGEQLVLGRLIQPGWVLVVPNDATGAERVHAAAPASRGTGGPASGDRSTTGGADVSATDGAGTGVDGGVRTGADSGAVTASTGPSGALLAGGLLAASLMTALAARRRRGAGTEPDDDALEAEVALRAGADHDRVTRLDLALRSLSAACRAERVALPPVFAATVDDEAVELRVAPATTAAPAGWSVHDEGRRWRHEGAVDTEPAALGHAPYPGLVCLGRDDRDADVLVDLESVGGPLSLDGDPGVAREVLTALAAQLATAPWADEQQVLGRDLVPALGGAAGDRLRLLPDEQAVADLLDTWDRDRPARPAADVLAGRLGRHRGSAPQYLVLGGRTEPALAERLAPVAAADARGVAVLGLAPLAGARWQASVDAAGWLSLPLLDLEVDAVRVTDETAGQLAALFAAATAPAPVGAAAPARVSVDEPPHPADDAHLHAAAVRVAVLGPLEVGAQGGIDPSRLELAQELVVLLALADQPVHPSVVAASVWPRGVTPEVRDATVARTRDWLGEDADGNPLLRQTSDGRLTLSPDVAVDWVALRTLVLRARAASAADEPELLRRALRLVRGPLLARRPARRYSWLPRTRMERAAAAVVADAALRVAALTTDHDPAGVAAGCRAALRLAPHDQAVWRALLLAEHRGPEGPQAADVVDELVRVLELGGVPMDAETEALVVDLLPQRPEGAEGA</sequence>
<organism evidence="6 7">
    <name type="scientific">Nocardioides bruguierae</name>
    <dbReference type="NCBI Taxonomy" id="2945102"/>
    <lineage>
        <taxon>Bacteria</taxon>
        <taxon>Bacillati</taxon>
        <taxon>Actinomycetota</taxon>
        <taxon>Actinomycetes</taxon>
        <taxon>Propionibacteriales</taxon>
        <taxon>Nocardioidaceae</taxon>
        <taxon>Nocardioides</taxon>
    </lineage>
</organism>
<dbReference type="InterPro" id="IPR036779">
    <property type="entry name" value="LysM_dom_sf"/>
</dbReference>
<feature type="region of interest" description="Disordered" evidence="3">
    <location>
        <begin position="175"/>
        <end position="197"/>
    </location>
</feature>
<dbReference type="PANTHER" id="PTHR35807:SF1">
    <property type="entry name" value="TRANSCRIPTIONAL REGULATOR REDD"/>
    <property type="match status" value="1"/>
</dbReference>
<evidence type="ECO:0000256" key="1">
    <source>
        <dbReference type="ARBA" id="ARBA00023015"/>
    </source>
</evidence>
<dbReference type="AlphaFoldDB" id="A0A9X2D8K0"/>
<dbReference type="CDD" id="cd00118">
    <property type="entry name" value="LysM"/>
    <property type="match status" value="1"/>
</dbReference>
<dbReference type="SMART" id="SM01043">
    <property type="entry name" value="BTAD"/>
    <property type="match status" value="1"/>
</dbReference>
<dbReference type="PANTHER" id="PTHR35807">
    <property type="entry name" value="TRANSCRIPTIONAL REGULATOR REDD-RELATED"/>
    <property type="match status" value="1"/>
</dbReference>
<name>A0A9X2D8K0_9ACTN</name>
<accession>A0A9X2D8K0</accession>
<evidence type="ECO:0000256" key="4">
    <source>
        <dbReference type="SAM" id="Phobius"/>
    </source>
</evidence>
<evidence type="ECO:0000313" key="6">
    <source>
        <dbReference type="EMBL" id="MCM0621273.1"/>
    </source>
</evidence>
<feature type="compositionally biased region" description="Basic and acidic residues" evidence="3">
    <location>
        <begin position="9"/>
        <end position="24"/>
    </location>
</feature>
<gene>
    <name evidence="6" type="ORF">M8330_13340</name>
</gene>
<keyword evidence="4" id="KW-0812">Transmembrane</keyword>
<keyword evidence="7" id="KW-1185">Reference proteome</keyword>
<feature type="domain" description="Bacterial transcriptional activator" evidence="5">
    <location>
        <begin position="805"/>
        <end position="948"/>
    </location>
</feature>
<dbReference type="Proteomes" id="UP001139485">
    <property type="component" value="Unassembled WGS sequence"/>
</dbReference>
<dbReference type="InterPro" id="IPR018392">
    <property type="entry name" value="LysM"/>
</dbReference>
<feature type="region of interest" description="Disordered" evidence="3">
    <location>
        <begin position="301"/>
        <end position="341"/>
    </location>
</feature>
<evidence type="ECO:0000259" key="5">
    <source>
        <dbReference type="SMART" id="SM01043"/>
    </source>
</evidence>
<reference evidence="6" key="1">
    <citation type="submission" date="2022-05" db="EMBL/GenBank/DDBJ databases">
        <authorList>
            <person name="Tuo L."/>
        </authorList>
    </citation>
    <scope>NUCLEOTIDE SEQUENCE</scope>
    <source>
        <strain evidence="6">BSK12Z-4</strain>
    </source>
</reference>
<keyword evidence="4" id="KW-0472">Membrane</keyword>
<feature type="region of interest" description="Disordered" evidence="3">
    <location>
        <begin position="1"/>
        <end position="38"/>
    </location>
</feature>
<evidence type="ECO:0000313" key="7">
    <source>
        <dbReference type="Proteomes" id="UP001139485"/>
    </source>
</evidence>
<keyword evidence="1" id="KW-0805">Transcription regulation</keyword>
<feature type="compositionally biased region" description="Basic and acidic residues" evidence="3">
    <location>
        <begin position="177"/>
        <end position="188"/>
    </location>
</feature>
<proteinExistence type="predicted"/>
<dbReference type="EMBL" id="JAMOIL010000016">
    <property type="protein sequence ID" value="MCM0621273.1"/>
    <property type="molecule type" value="Genomic_DNA"/>
</dbReference>
<dbReference type="GO" id="GO:0003677">
    <property type="term" value="F:DNA binding"/>
    <property type="evidence" value="ECO:0007669"/>
    <property type="project" value="TreeGrafter"/>
</dbReference>
<dbReference type="GO" id="GO:0006355">
    <property type="term" value="P:regulation of DNA-templated transcription"/>
    <property type="evidence" value="ECO:0007669"/>
    <property type="project" value="TreeGrafter"/>
</dbReference>
<dbReference type="Gene3D" id="3.10.350.10">
    <property type="entry name" value="LysM domain"/>
    <property type="match status" value="1"/>
</dbReference>
<keyword evidence="2" id="KW-0804">Transcription</keyword>
<dbReference type="InterPro" id="IPR051677">
    <property type="entry name" value="AfsR-DnrI-RedD_regulator"/>
</dbReference>
<comment type="caution">
    <text evidence="6">The sequence shown here is derived from an EMBL/GenBank/DDBJ whole genome shotgun (WGS) entry which is preliminary data.</text>
</comment>
<dbReference type="RefSeq" id="WP_250827734.1">
    <property type="nucleotide sequence ID" value="NZ_JAMOIL010000016.1"/>
</dbReference>
<feature type="transmembrane region" description="Helical" evidence="4">
    <location>
        <begin position="131"/>
        <end position="152"/>
    </location>
</feature>
<evidence type="ECO:0000256" key="3">
    <source>
        <dbReference type="SAM" id="MobiDB-lite"/>
    </source>
</evidence>
<protein>
    <recommendedName>
        <fullName evidence="5">Bacterial transcriptional activator domain-containing protein</fullName>
    </recommendedName>
</protein>
<feature type="transmembrane region" description="Helical" evidence="4">
    <location>
        <begin position="82"/>
        <end position="111"/>
    </location>
</feature>